<feature type="region of interest" description="Disordered" evidence="1">
    <location>
        <begin position="98"/>
        <end position="118"/>
    </location>
</feature>
<accession>A0A098VMW8</accession>
<protein>
    <submittedName>
        <fullName evidence="2">Uncharacterized protein</fullName>
    </submittedName>
</protein>
<feature type="compositionally biased region" description="Basic and acidic residues" evidence="1">
    <location>
        <begin position="106"/>
        <end position="118"/>
    </location>
</feature>
<reference evidence="2 3" key="1">
    <citation type="submission" date="2014-04" db="EMBL/GenBank/DDBJ databases">
        <title>A new species of microsporidia sheds light on the evolution of extreme parasitism.</title>
        <authorList>
            <person name="Haag K.L."/>
            <person name="James T.Y."/>
            <person name="Larsson R."/>
            <person name="Schaer T.M."/>
            <person name="Refardt D."/>
            <person name="Pombert J.-F."/>
            <person name="Ebert D."/>
        </authorList>
    </citation>
    <scope>NUCLEOTIDE SEQUENCE [LARGE SCALE GENOMIC DNA]</scope>
    <source>
        <strain evidence="2 3">UGP3</strain>
        <tissue evidence="2">Spores</tissue>
    </source>
</reference>
<sequence>MQLFLIETLCPRRKRHKPPIDNVTIALIEHHLGSYIGLSPVRETIVKVKTNTFKDVGIFCILRHAIRNINFLLAMLLDTEFKELDALLMNVDLPVESNGEATQKPESIKHRGPKKEPPHAVVERLNTFFESMSESNDFAFNCYEP</sequence>
<dbReference type="EMBL" id="JMKJ01000588">
    <property type="protein sequence ID" value="KGG50305.1"/>
    <property type="molecule type" value="Genomic_DNA"/>
</dbReference>
<dbReference type="Proteomes" id="UP000029725">
    <property type="component" value="Unassembled WGS sequence"/>
</dbReference>
<dbReference type="RefSeq" id="XP_013236732.1">
    <property type="nucleotide sequence ID" value="XM_013381278.1"/>
</dbReference>
<proteinExistence type="predicted"/>
<organism evidence="2 3">
    <name type="scientific">Mitosporidium daphniae</name>
    <dbReference type="NCBI Taxonomy" id="1485682"/>
    <lineage>
        <taxon>Eukaryota</taxon>
        <taxon>Fungi</taxon>
        <taxon>Fungi incertae sedis</taxon>
        <taxon>Microsporidia</taxon>
        <taxon>Mitosporidium</taxon>
    </lineage>
</organism>
<evidence type="ECO:0000313" key="3">
    <source>
        <dbReference type="Proteomes" id="UP000029725"/>
    </source>
</evidence>
<dbReference type="AlphaFoldDB" id="A0A098VMW8"/>
<dbReference type="HOGENOM" id="CLU_1787279_0_0_1"/>
<evidence type="ECO:0000313" key="2">
    <source>
        <dbReference type="EMBL" id="KGG50305.1"/>
    </source>
</evidence>
<evidence type="ECO:0000256" key="1">
    <source>
        <dbReference type="SAM" id="MobiDB-lite"/>
    </source>
</evidence>
<keyword evidence="3" id="KW-1185">Reference proteome</keyword>
<dbReference type="GeneID" id="25260806"/>
<dbReference type="VEuPathDB" id="MicrosporidiaDB:DI09_78p110"/>
<name>A0A098VMW8_9MICR</name>
<comment type="caution">
    <text evidence="2">The sequence shown here is derived from an EMBL/GenBank/DDBJ whole genome shotgun (WGS) entry which is preliminary data.</text>
</comment>
<gene>
    <name evidence="2" type="ORF">DI09_78p110</name>
</gene>